<evidence type="ECO:0000256" key="1">
    <source>
        <dbReference type="ARBA" id="ARBA00002324"/>
    </source>
</evidence>
<dbReference type="AlphaFoldDB" id="A0A369T9E9"/>
<reference evidence="13 14" key="1">
    <citation type="submission" date="2018-07" db="EMBL/GenBank/DDBJ databases">
        <title>Venubactetium sediminum gen. nov., sp. nov., isolated from a marine solar saltern.</title>
        <authorList>
            <person name="Wang S."/>
        </authorList>
    </citation>
    <scope>NUCLEOTIDE SEQUENCE [LARGE SCALE GENOMIC DNA]</scope>
    <source>
        <strain evidence="13 14">WD2A32</strain>
    </source>
</reference>
<comment type="caution">
    <text evidence="13">The sequence shown here is derived from an EMBL/GenBank/DDBJ whole genome shotgun (WGS) entry which is preliminary data.</text>
</comment>
<proteinExistence type="inferred from homology"/>
<gene>
    <name evidence="11" type="primary">nadD</name>
    <name evidence="13" type="ORF">DRB17_14540</name>
</gene>
<dbReference type="NCBIfam" id="NF000843">
    <property type="entry name" value="PRK00071.2-2"/>
    <property type="match status" value="1"/>
</dbReference>
<accession>A0A369T9E9</accession>
<evidence type="ECO:0000256" key="8">
    <source>
        <dbReference type="ARBA" id="ARBA00022840"/>
    </source>
</evidence>
<dbReference type="Gene3D" id="3.40.50.620">
    <property type="entry name" value="HUPs"/>
    <property type="match status" value="1"/>
</dbReference>
<dbReference type="GO" id="GO:0004515">
    <property type="term" value="F:nicotinate-nucleotide adenylyltransferase activity"/>
    <property type="evidence" value="ECO:0007669"/>
    <property type="project" value="UniProtKB-UniRule"/>
</dbReference>
<evidence type="ECO:0000256" key="4">
    <source>
        <dbReference type="ARBA" id="ARBA00022642"/>
    </source>
</evidence>
<dbReference type="SUPFAM" id="SSF52374">
    <property type="entry name" value="Nucleotidylyl transferase"/>
    <property type="match status" value="1"/>
</dbReference>
<dbReference type="EMBL" id="QPMH01000015">
    <property type="protein sequence ID" value="RDD61114.1"/>
    <property type="molecule type" value="Genomic_DNA"/>
</dbReference>
<evidence type="ECO:0000256" key="3">
    <source>
        <dbReference type="ARBA" id="ARBA00009014"/>
    </source>
</evidence>
<keyword evidence="6 11" id="KW-0548">Nucleotidyltransferase</keyword>
<comment type="catalytic activity">
    <reaction evidence="10 11">
        <text>nicotinate beta-D-ribonucleotide + ATP + H(+) = deamido-NAD(+) + diphosphate</text>
        <dbReference type="Rhea" id="RHEA:22860"/>
        <dbReference type="ChEBI" id="CHEBI:15378"/>
        <dbReference type="ChEBI" id="CHEBI:30616"/>
        <dbReference type="ChEBI" id="CHEBI:33019"/>
        <dbReference type="ChEBI" id="CHEBI:57502"/>
        <dbReference type="ChEBI" id="CHEBI:58437"/>
        <dbReference type="EC" id="2.7.7.18"/>
    </reaction>
</comment>
<keyword evidence="14" id="KW-1185">Reference proteome</keyword>
<evidence type="ECO:0000256" key="11">
    <source>
        <dbReference type="HAMAP-Rule" id="MF_00244"/>
    </source>
</evidence>
<keyword evidence="4 11" id="KW-0662">Pyridine nucleotide biosynthesis</keyword>
<dbReference type="GO" id="GO:0009435">
    <property type="term" value="P:NAD+ biosynthetic process"/>
    <property type="evidence" value="ECO:0007669"/>
    <property type="project" value="UniProtKB-UniRule"/>
</dbReference>
<keyword evidence="9 11" id="KW-0520">NAD</keyword>
<dbReference type="PANTHER" id="PTHR39321:SF3">
    <property type="entry name" value="PHOSPHOPANTETHEINE ADENYLYLTRANSFERASE"/>
    <property type="match status" value="1"/>
</dbReference>
<dbReference type="GO" id="GO:0005524">
    <property type="term" value="F:ATP binding"/>
    <property type="evidence" value="ECO:0007669"/>
    <property type="project" value="UniProtKB-KW"/>
</dbReference>
<keyword evidence="5 11" id="KW-0808">Transferase</keyword>
<dbReference type="NCBIfam" id="NF000845">
    <property type="entry name" value="PRK00071.2-4"/>
    <property type="match status" value="1"/>
</dbReference>
<evidence type="ECO:0000259" key="12">
    <source>
        <dbReference type="Pfam" id="PF01467"/>
    </source>
</evidence>
<organism evidence="13 14">
    <name type="scientific">Ferruginivarius sediminum</name>
    <dbReference type="NCBI Taxonomy" id="2661937"/>
    <lineage>
        <taxon>Bacteria</taxon>
        <taxon>Pseudomonadati</taxon>
        <taxon>Pseudomonadota</taxon>
        <taxon>Alphaproteobacteria</taxon>
        <taxon>Rhodospirillales</taxon>
        <taxon>Rhodospirillaceae</taxon>
        <taxon>Ferruginivarius</taxon>
    </lineage>
</organism>
<evidence type="ECO:0000256" key="5">
    <source>
        <dbReference type="ARBA" id="ARBA00022679"/>
    </source>
</evidence>
<dbReference type="PANTHER" id="PTHR39321">
    <property type="entry name" value="NICOTINATE-NUCLEOTIDE ADENYLYLTRANSFERASE-RELATED"/>
    <property type="match status" value="1"/>
</dbReference>
<dbReference type="Pfam" id="PF01467">
    <property type="entry name" value="CTP_transf_like"/>
    <property type="match status" value="1"/>
</dbReference>
<dbReference type="NCBIfam" id="TIGR00482">
    <property type="entry name" value="nicotinate (nicotinamide) nucleotide adenylyltransferase"/>
    <property type="match status" value="1"/>
</dbReference>
<keyword evidence="8 11" id="KW-0067">ATP-binding</keyword>
<comment type="function">
    <text evidence="1 11">Catalyzes the reversible adenylation of nicotinate mononucleotide (NaMN) to nicotinic acid adenine dinucleotide (NaAD).</text>
</comment>
<evidence type="ECO:0000256" key="9">
    <source>
        <dbReference type="ARBA" id="ARBA00023027"/>
    </source>
</evidence>
<sequence length="205" mass="23034">MALGGFLPPPRYRVGLLGGSFNPAHGGHRFVSLQARRRLALDEVWWLVSPQNPLKPTRGMATLADRLASAREVISGHPGLRATTVEAALGTRYTADTLHALRFRFAKVRFVWLMGADNLWQIDHWDRWTEIFHTVPVAVFDRPSYSLSVTVSKAAQRFRRARVPERGAPELAELTAPAWTFVHQPHDPRSATAIRATQGKDVRTR</sequence>
<name>A0A369T9E9_9PROT</name>
<dbReference type="Proteomes" id="UP000253941">
    <property type="component" value="Unassembled WGS sequence"/>
</dbReference>
<evidence type="ECO:0000256" key="10">
    <source>
        <dbReference type="ARBA" id="ARBA00048721"/>
    </source>
</evidence>
<dbReference type="HAMAP" id="MF_00244">
    <property type="entry name" value="NaMN_adenylyltr"/>
    <property type="match status" value="1"/>
</dbReference>
<dbReference type="UniPathway" id="UPA00253">
    <property type="reaction ID" value="UER00332"/>
</dbReference>
<keyword evidence="7 11" id="KW-0547">Nucleotide-binding</keyword>
<protein>
    <recommendedName>
        <fullName evidence="11">Probable nicotinate-nucleotide adenylyltransferase</fullName>
        <ecNumber evidence="11">2.7.7.18</ecNumber>
    </recommendedName>
    <alternativeName>
        <fullName evidence="11">Deamido-NAD(+) diphosphorylase</fullName>
    </alternativeName>
    <alternativeName>
        <fullName evidence="11">Deamido-NAD(+) pyrophosphorylase</fullName>
    </alternativeName>
    <alternativeName>
        <fullName evidence="11">Nicotinate mononucleotide adenylyltransferase</fullName>
        <shortName evidence="11">NaMN adenylyltransferase</shortName>
    </alternativeName>
</protein>
<dbReference type="EC" id="2.7.7.18" evidence="11"/>
<dbReference type="InterPro" id="IPR004821">
    <property type="entry name" value="Cyt_trans-like"/>
</dbReference>
<feature type="domain" description="Cytidyltransferase-like" evidence="12">
    <location>
        <begin position="16"/>
        <end position="195"/>
    </location>
</feature>
<dbReference type="InterPro" id="IPR005248">
    <property type="entry name" value="NadD/NMNAT"/>
</dbReference>
<dbReference type="InterPro" id="IPR014729">
    <property type="entry name" value="Rossmann-like_a/b/a_fold"/>
</dbReference>
<evidence type="ECO:0000313" key="14">
    <source>
        <dbReference type="Proteomes" id="UP000253941"/>
    </source>
</evidence>
<evidence type="ECO:0000313" key="13">
    <source>
        <dbReference type="EMBL" id="RDD61114.1"/>
    </source>
</evidence>
<evidence type="ECO:0000256" key="7">
    <source>
        <dbReference type="ARBA" id="ARBA00022741"/>
    </source>
</evidence>
<dbReference type="CDD" id="cd02165">
    <property type="entry name" value="NMNAT"/>
    <property type="match status" value="1"/>
</dbReference>
<comment type="similarity">
    <text evidence="3 11">Belongs to the NadD family.</text>
</comment>
<evidence type="ECO:0000256" key="6">
    <source>
        <dbReference type="ARBA" id="ARBA00022695"/>
    </source>
</evidence>
<comment type="pathway">
    <text evidence="2 11">Cofactor biosynthesis; NAD(+) biosynthesis; deamido-NAD(+) from nicotinate D-ribonucleotide: step 1/1.</text>
</comment>
<evidence type="ECO:0000256" key="2">
    <source>
        <dbReference type="ARBA" id="ARBA00005019"/>
    </source>
</evidence>